<dbReference type="AlphaFoldDB" id="A0AAE0GUA4"/>
<dbReference type="GO" id="GO:0004364">
    <property type="term" value="F:glutathione transferase activity"/>
    <property type="evidence" value="ECO:0007669"/>
    <property type="project" value="TreeGrafter"/>
</dbReference>
<dbReference type="SUPFAM" id="SSF52833">
    <property type="entry name" value="Thioredoxin-like"/>
    <property type="match status" value="1"/>
</dbReference>
<dbReference type="PANTHER" id="PTHR42943:SF2">
    <property type="entry name" value="GLUTATHIONE S-TRANSFERASE KAPPA 1"/>
    <property type="match status" value="1"/>
</dbReference>
<gene>
    <name evidence="2" type="ORF">CYMTET_7879</name>
</gene>
<dbReference type="InterPro" id="IPR001853">
    <property type="entry name" value="DSBA-like_thioredoxin_dom"/>
</dbReference>
<dbReference type="Proteomes" id="UP001190700">
    <property type="component" value="Unassembled WGS sequence"/>
</dbReference>
<dbReference type="InterPro" id="IPR051924">
    <property type="entry name" value="GST_Kappa/NadH"/>
</dbReference>
<dbReference type="EMBL" id="LGRX02002274">
    <property type="protein sequence ID" value="KAK3284474.1"/>
    <property type="molecule type" value="Genomic_DNA"/>
</dbReference>
<dbReference type="GO" id="GO:0005739">
    <property type="term" value="C:mitochondrion"/>
    <property type="evidence" value="ECO:0007669"/>
    <property type="project" value="TreeGrafter"/>
</dbReference>
<dbReference type="PANTHER" id="PTHR42943">
    <property type="entry name" value="GLUTATHIONE S-TRANSFERASE KAPPA"/>
    <property type="match status" value="1"/>
</dbReference>
<feature type="domain" description="DSBA-like thioredoxin" evidence="1">
    <location>
        <begin position="89"/>
        <end position="221"/>
    </location>
</feature>
<evidence type="ECO:0000313" key="3">
    <source>
        <dbReference type="Proteomes" id="UP001190700"/>
    </source>
</evidence>
<sequence length="245" mass="26680">MADANHADVDFTCYPPVPVQPLKLQLSICIESKLEAHVVYDIAMSLCVARPDLTLVVSPSPFPAAAQLSPFSKPPWHVIRLGFAGCKPQSWACRAPLADVRRLEGAHARVHAVCSAAHAVQRASKLPSPLEHLPEEEAIYNAMWVRGEDIADEKVLRQVLIGGGVGAQQADDLLAEARGREALERVKQNTERAISLGAYSVPLLDLEGTDFAMQADNVNPLAMYVLEDYMCGWSLPQDGCEFLAL</sequence>
<dbReference type="GO" id="GO:0005777">
    <property type="term" value="C:peroxisome"/>
    <property type="evidence" value="ECO:0007669"/>
    <property type="project" value="TreeGrafter"/>
</dbReference>
<dbReference type="Gene3D" id="3.40.30.10">
    <property type="entry name" value="Glutaredoxin"/>
    <property type="match status" value="1"/>
</dbReference>
<dbReference type="GO" id="GO:0006749">
    <property type="term" value="P:glutathione metabolic process"/>
    <property type="evidence" value="ECO:0007669"/>
    <property type="project" value="TreeGrafter"/>
</dbReference>
<accession>A0AAE0GUA4</accession>
<proteinExistence type="predicted"/>
<dbReference type="GO" id="GO:0004602">
    <property type="term" value="F:glutathione peroxidase activity"/>
    <property type="evidence" value="ECO:0007669"/>
    <property type="project" value="TreeGrafter"/>
</dbReference>
<protein>
    <recommendedName>
        <fullName evidence="1">DSBA-like thioredoxin domain-containing protein</fullName>
    </recommendedName>
</protein>
<organism evidence="2 3">
    <name type="scientific">Cymbomonas tetramitiformis</name>
    <dbReference type="NCBI Taxonomy" id="36881"/>
    <lineage>
        <taxon>Eukaryota</taxon>
        <taxon>Viridiplantae</taxon>
        <taxon>Chlorophyta</taxon>
        <taxon>Pyramimonadophyceae</taxon>
        <taxon>Pyramimonadales</taxon>
        <taxon>Pyramimonadaceae</taxon>
        <taxon>Cymbomonas</taxon>
    </lineage>
</organism>
<dbReference type="InterPro" id="IPR036249">
    <property type="entry name" value="Thioredoxin-like_sf"/>
</dbReference>
<reference evidence="2 3" key="1">
    <citation type="journal article" date="2015" name="Genome Biol. Evol.">
        <title>Comparative Genomics of a Bacterivorous Green Alga Reveals Evolutionary Causalities and Consequences of Phago-Mixotrophic Mode of Nutrition.</title>
        <authorList>
            <person name="Burns J.A."/>
            <person name="Paasch A."/>
            <person name="Narechania A."/>
            <person name="Kim E."/>
        </authorList>
    </citation>
    <scope>NUCLEOTIDE SEQUENCE [LARGE SCALE GENOMIC DNA]</scope>
    <source>
        <strain evidence="2 3">PLY_AMNH</strain>
    </source>
</reference>
<evidence type="ECO:0000313" key="2">
    <source>
        <dbReference type="EMBL" id="KAK3284474.1"/>
    </source>
</evidence>
<name>A0AAE0GUA4_9CHLO</name>
<evidence type="ECO:0000259" key="1">
    <source>
        <dbReference type="Pfam" id="PF01323"/>
    </source>
</evidence>
<comment type="caution">
    <text evidence="2">The sequence shown here is derived from an EMBL/GenBank/DDBJ whole genome shotgun (WGS) entry which is preliminary data.</text>
</comment>
<dbReference type="Pfam" id="PF01323">
    <property type="entry name" value="DSBA"/>
    <property type="match status" value="1"/>
</dbReference>
<keyword evidence="3" id="KW-1185">Reference proteome</keyword>